<evidence type="ECO:0000313" key="1">
    <source>
        <dbReference type="EMBL" id="MEP0815536.1"/>
    </source>
</evidence>
<name>A0ABV0J193_9CYAN</name>
<dbReference type="RefSeq" id="WP_190431089.1">
    <property type="nucleotide sequence ID" value="NZ_JAMPKM010000001.1"/>
</dbReference>
<dbReference type="EMBL" id="JAMPKM010000001">
    <property type="protein sequence ID" value="MEP0815536.1"/>
    <property type="molecule type" value="Genomic_DNA"/>
</dbReference>
<gene>
    <name evidence="1" type="ORF">NC998_00325</name>
</gene>
<reference evidence="1 2" key="1">
    <citation type="submission" date="2022-04" db="EMBL/GenBank/DDBJ databases">
        <title>Positive selection, recombination, and allopatry shape intraspecific diversity of widespread and dominant cyanobacteria.</title>
        <authorList>
            <person name="Wei J."/>
            <person name="Shu W."/>
            <person name="Hu C."/>
        </authorList>
    </citation>
    <scope>NUCLEOTIDE SEQUENCE [LARGE SCALE GENOMIC DNA]</scope>
    <source>
        <strain evidence="1 2">GB2-A4</strain>
    </source>
</reference>
<keyword evidence="2" id="KW-1185">Reference proteome</keyword>
<sequence>MSSLAPQRSDFDKNKTHFIATYRDWPIWLVHVRIKRQTGFGQKYPVLQWQHPADQGQGGLRYTYQIRPRESLNQALEIVRILIDQTIAIAQQHES</sequence>
<dbReference type="Proteomes" id="UP001464891">
    <property type="component" value="Unassembled WGS sequence"/>
</dbReference>
<accession>A0ABV0J193</accession>
<evidence type="ECO:0000313" key="2">
    <source>
        <dbReference type="Proteomes" id="UP001464891"/>
    </source>
</evidence>
<proteinExistence type="predicted"/>
<protein>
    <submittedName>
        <fullName evidence="1">Uncharacterized protein</fullName>
    </submittedName>
</protein>
<comment type="caution">
    <text evidence="1">The sequence shown here is derived from an EMBL/GenBank/DDBJ whole genome shotgun (WGS) entry which is preliminary data.</text>
</comment>
<organism evidence="1 2">
    <name type="scientific">Trichocoleus desertorum GB2-A4</name>
    <dbReference type="NCBI Taxonomy" id="2933944"/>
    <lineage>
        <taxon>Bacteria</taxon>
        <taxon>Bacillati</taxon>
        <taxon>Cyanobacteriota</taxon>
        <taxon>Cyanophyceae</taxon>
        <taxon>Leptolyngbyales</taxon>
        <taxon>Trichocoleusaceae</taxon>
        <taxon>Trichocoleus</taxon>
    </lineage>
</organism>